<dbReference type="InterPro" id="IPR002716">
    <property type="entry name" value="PIN_dom"/>
</dbReference>
<gene>
    <name evidence="2" type="ORF">HELGO_WM66436</name>
</gene>
<dbReference type="InterPro" id="IPR029060">
    <property type="entry name" value="PIN-like_dom_sf"/>
</dbReference>
<name>A0A6S6TXD1_9GAMM</name>
<reference evidence="2" key="1">
    <citation type="submission" date="2020-01" db="EMBL/GenBank/DDBJ databases">
        <authorList>
            <person name="Meier V. D."/>
            <person name="Meier V D."/>
        </authorList>
    </citation>
    <scope>NUCLEOTIDE SEQUENCE</scope>
    <source>
        <strain evidence="2">HLG_WM_MAG_08</strain>
    </source>
</reference>
<dbReference type="Gene3D" id="3.40.50.1010">
    <property type="entry name" value="5'-nuclease"/>
    <property type="match status" value="1"/>
</dbReference>
<proteinExistence type="predicted"/>
<dbReference type="SUPFAM" id="SSF88723">
    <property type="entry name" value="PIN domain-like"/>
    <property type="match status" value="1"/>
</dbReference>
<accession>A0A6S6TXD1</accession>
<dbReference type="EMBL" id="CACVAV010000441">
    <property type="protein sequence ID" value="CAA6827191.1"/>
    <property type="molecule type" value="Genomic_DNA"/>
</dbReference>
<evidence type="ECO:0000259" key="1">
    <source>
        <dbReference type="Pfam" id="PF01850"/>
    </source>
</evidence>
<feature type="domain" description="PIN" evidence="1">
    <location>
        <begin position="5"/>
        <end position="125"/>
    </location>
</feature>
<dbReference type="AlphaFoldDB" id="A0A6S6TXD1"/>
<dbReference type="Pfam" id="PF01850">
    <property type="entry name" value="PIN"/>
    <property type="match status" value="1"/>
</dbReference>
<sequence length="146" mass="16490">MTQRVFVDANIINDLYDAERPGHKPSFQCLEYFLEQDVTLVTSCDLVTTVYYITARSKDAVQALDALAEVNDIFEIVPFDNALLSQAIGLMQEDEDYKDLEDTLQFVMAKQAECDLILTNDKRFVAKEMQLFSSAGFLATIDNIAD</sequence>
<protein>
    <recommendedName>
        <fullName evidence="1">PIN domain-containing protein</fullName>
    </recommendedName>
</protein>
<dbReference type="CDD" id="cd09854">
    <property type="entry name" value="PIN_VapC-like"/>
    <property type="match status" value="1"/>
</dbReference>
<evidence type="ECO:0000313" key="2">
    <source>
        <dbReference type="EMBL" id="CAA6827191.1"/>
    </source>
</evidence>
<organism evidence="2">
    <name type="scientific">uncultured Thiotrichaceae bacterium</name>
    <dbReference type="NCBI Taxonomy" id="298394"/>
    <lineage>
        <taxon>Bacteria</taxon>
        <taxon>Pseudomonadati</taxon>
        <taxon>Pseudomonadota</taxon>
        <taxon>Gammaproteobacteria</taxon>
        <taxon>Thiotrichales</taxon>
        <taxon>Thiotrichaceae</taxon>
        <taxon>environmental samples</taxon>
    </lineage>
</organism>